<protein>
    <submittedName>
        <fullName evidence="1">Uncharacterized protein</fullName>
    </submittedName>
</protein>
<dbReference type="EMBL" id="NBNE01005708">
    <property type="protein sequence ID" value="OWZ03127.1"/>
    <property type="molecule type" value="Genomic_DNA"/>
</dbReference>
<comment type="caution">
    <text evidence="1">The sequence shown here is derived from an EMBL/GenBank/DDBJ whole genome shotgun (WGS) entry which is preliminary data.</text>
</comment>
<keyword evidence="2" id="KW-1185">Reference proteome</keyword>
<organism evidence="1 2">
    <name type="scientific">Phytophthora megakarya</name>
    <dbReference type="NCBI Taxonomy" id="4795"/>
    <lineage>
        <taxon>Eukaryota</taxon>
        <taxon>Sar</taxon>
        <taxon>Stramenopiles</taxon>
        <taxon>Oomycota</taxon>
        <taxon>Peronosporomycetes</taxon>
        <taxon>Peronosporales</taxon>
        <taxon>Peronosporaceae</taxon>
        <taxon>Phytophthora</taxon>
    </lineage>
</organism>
<evidence type="ECO:0000313" key="1">
    <source>
        <dbReference type="EMBL" id="OWZ03127.1"/>
    </source>
</evidence>
<name>A0A225VE97_9STRA</name>
<accession>A0A225VE97</accession>
<reference evidence="2" key="1">
    <citation type="submission" date="2017-03" db="EMBL/GenBank/DDBJ databases">
        <title>Phytopthora megakarya and P. palmivora, two closely related causual agents of cacao black pod achieved similar genome size and gene model numbers by different mechanisms.</title>
        <authorList>
            <person name="Ali S."/>
            <person name="Shao J."/>
            <person name="Larry D.J."/>
            <person name="Kronmiller B."/>
            <person name="Shen D."/>
            <person name="Strem M.D."/>
            <person name="Melnick R.L."/>
            <person name="Guiltinan M.J."/>
            <person name="Tyler B.M."/>
            <person name="Meinhardt L.W."/>
            <person name="Bailey B.A."/>
        </authorList>
    </citation>
    <scope>NUCLEOTIDE SEQUENCE [LARGE SCALE GENOMIC DNA]</scope>
    <source>
        <strain evidence="2">zdho120</strain>
    </source>
</reference>
<proteinExistence type="predicted"/>
<dbReference type="AlphaFoldDB" id="A0A225VE97"/>
<gene>
    <name evidence="1" type="ORF">PHMEG_00025196</name>
</gene>
<dbReference type="Proteomes" id="UP000198211">
    <property type="component" value="Unassembled WGS sequence"/>
</dbReference>
<evidence type="ECO:0000313" key="2">
    <source>
        <dbReference type="Proteomes" id="UP000198211"/>
    </source>
</evidence>
<sequence length="188" mass="20849">MSKTDMSKGNFQSLKFSGDLLFFAAWKNKHLREFAAATNGCPVAAIGPGQRSYLAVWHPENPSGLQSPYFKRLLSETLPNGFKGITTSKLDDRVHALLRLVENQYGFSNAAGVVGLVKRFDEIVNADFKSVSQLFQDLHSVREQVNLNAHEAWHTQLISSKLMMVKVLTFCPSICGVPRLIFAGEGYA</sequence>
<dbReference type="OrthoDB" id="123904at2759"/>